<comment type="caution">
    <text evidence="4">The sequence shown here is derived from an EMBL/GenBank/DDBJ whole genome shotgun (WGS) entry which is preliminary data.</text>
</comment>
<evidence type="ECO:0008006" key="6">
    <source>
        <dbReference type="Google" id="ProtNLM"/>
    </source>
</evidence>
<dbReference type="SMART" id="SM00220">
    <property type="entry name" value="S_TKc"/>
    <property type="match status" value="1"/>
</dbReference>
<dbReference type="InterPro" id="IPR011009">
    <property type="entry name" value="Kinase-like_dom_sf"/>
</dbReference>
<evidence type="ECO:0000256" key="1">
    <source>
        <dbReference type="SAM" id="MobiDB-lite"/>
    </source>
</evidence>
<evidence type="ECO:0000259" key="2">
    <source>
        <dbReference type="PROSITE" id="PS50011"/>
    </source>
</evidence>
<sequence length="1123" mass="127236">MQENRAESPPRLSARYHYQEHLQRIQRRNFEGKVFYHQPHVTSWMLEKAANTGFSNAERLVMEVYAHDRDTFPPRLGENLLVFSVLLHEEIQCGHMVHIFQRELPMSYHLQLEDLSKAYERILHDLETSHPQLPSKTGLSNYIEVIQTFEKLRWSFVPVQLHLNMNYTISHASAVLPFCYREVINDKGGTASVCLHGIQQDLVEDSALRKALEPSRNLNKEYGICYNLAVKSYMEPMKSIYEIESQAFQGIRDQQGVVQYLGEYRLQHPTIHYPSSPSHHIMLEYGEMDLDEYLAETFPPVLNEEISEFWKELFSIARTLKRIHHLQYDSSSASGQHYRGWHGDIKPDNILRVRGKYKLADFGFAKFERERNGNTKTFLLGGTRTYGMIPSASFSRCHVLLERIRGKDTKRLGAPECDLSRNVTRTPLSQTIDTWSFGCVLSSVATWVVLGSQAYENYNERRRIAIRALKNRQAKDARTSVPSCEDTFHDGKMVLPAVTEWHVYLRNSARRADTTTYRVLDLVEGHMLVPNPEKRMMMGELCERLDKIIWLSGVEYQQNLGNGTLRTIGQETLNALQELENQSHFEAVTSQRTLVEAGMEGSDGYGGRSETEAPDDKFERDNRSRKSERFEKILLAKVANRVQTFQALLGISGSPTHLPLGSHPGSGLPVPRERQQQEKTPDIRSDIINYPSVEGSSSMPPPQEKTLDVQRYTTARPEGLSLGFSGTESSRQLQGPDRDPRALEDRQEDVQISFKAAKESFEEKRHGTFEDPESAAAGARASTFGRSDMCTFTHDLPAEKASSNGQISGYKGNGQPTLFEVGGDEPALSTTAISHELAAQHRNWDGQKKSWRIIKGVPQDQRLKRFISNRDVVFVVDNAYSMLPHWENLKTTLLALAMKIGSLDKDGLDLVYTCGDTNNVNGAKGWEIPKAFEQSIDRARSIMDQQDKTNIEETLSKCFDSHSATNLGQRQTLIVLTNGLWEGSKDCDSAETEIARYVDALRKNLKKREKRWFTIQFIAFGQDQKALKRLQELDDNLHGPDGKIVEDIVDTKPWYFEDVESLILGSVHGAADLKKAADGDETYKNPPPTATARNPSPAASLTAGTNFGRKASNRVSRFLGRDP</sequence>
<feature type="region of interest" description="Disordered" evidence="1">
    <location>
        <begin position="718"/>
        <end position="747"/>
    </location>
</feature>
<dbReference type="Proteomes" id="UP001600888">
    <property type="component" value="Unassembled WGS sequence"/>
</dbReference>
<evidence type="ECO:0000259" key="3">
    <source>
        <dbReference type="PROSITE" id="PS50234"/>
    </source>
</evidence>
<gene>
    <name evidence="4" type="ORF">FJTKL_14133</name>
</gene>
<dbReference type="PROSITE" id="PS50011">
    <property type="entry name" value="PROTEIN_KINASE_DOM"/>
    <property type="match status" value="1"/>
</dbReference>
<dbReference type="Gene3D" id="3.40.50.410">
    <property type="entry name" value="von Willebrand factor, type A domain"/>
    <property type="match status" value="1"/>
</dbReference>
<feature type="region of interest" description="Disordered" evidence="1">
    <location>
        <begin position="1078"/>
        <end position="1123"/>
    </location>
</feature>
<dbReference type="PANTHER" id="PTHR24359:SF1">
    <property type="entry name" value="INHIBITOR OF NUCLEAR FACTOR KAPPA-B KINASE EPSILON SUBUNIT HOMOLOG 1-RELATED"/>
    <property type="match status" value="1"/>
</dbReference>
<dbReference type="EMBL" id="JBAWTH010000082">
    <property type="protein sequence ID" value="KAL2278791.1"/>
    <property type="molecule type" value="Genomic_DNA"/>
</dbReference>
<feature type="domain" description="Protein kinase" evidence="2">
    <location>
        <begin position="180"/>
        <end position="551"/>
    </location>
</feature>
<feature type="domain" description="VWFA" evidence="3">
    <location>
        <begin position="871"/>
        <end position="1059"/>
    </location>
</feature>
<name>A0ABR4E8Q3_9PEZI</name>
<accession>A0ABR4E8Q3</accession>
<dbReference type="SUPFAM" id="SSF56112">
    <property type="entry name" value="Protein kinase-like (PK-like)"/>
    <property type="match status" value="1"/>
</dbReference>
<organism evidence="4 5">
    <name type="scientific">Diaporthe vaccinii</name>
    <dbReference type="NCBI Taxonomy" id="105482"/>
    <lineage>
        <taxon>Eukaryota</taxon>
        <taxon>Fungi</taxon>
        <taxon>Dikarya</taxon>
        <taxon>Ascomycota</taxon>
        <taxon>Pezizomycotina</taxon>
        <taxon>Sordariomycetes</taxon>
        <taxon>Sordariomycetidae</taxon>
        <taxon>Diaporthales</taxon>
        <taxon>Diaporthaceae</taxon>
        <taxon>Diaporthe</taxon>
        <taxon>Diaporthe eres species complex</taxon>
    </lineage>
</organism>
<proteinExistence type="predicted"/>
<feature type="region of interest" description="Disordered" evidence="1">
    <location>
        <begin position="598"/>
        <end position="626"/>
    </location>
</feature>
<evidence type="ECO:0000313" key="4">
    <source>
        <dbReference type="EMBL" id="KAL2278791.1"/>
    </source>
</evidence>
<feature type="compositionally biased region" description="Basic and acidic residues" evidence="1">
    <location>
        <begin position="736"/>
        <end position="747"/>
    </location>
</feature>
<dbReference type="Gene3D" id="1.10.510.10">
    <property type="entry name" value="Transferase(Phosphotransferase) domain 1"/>
    <property type="match status" value="1"/>
</dbReference>
<keyword evidence="5" id="KW-1185">Reference proteome</keyword>
<dbReference type="SUPFAM" id="SSF53300">
    <property type="entry name" value="vWA-like"/>
    <property type="match status" value="1"/>
</dbReference>
<dbReference type="InterPro" id="IPR002035">
    <property type="entry name" value="VWF_A"/>
</dbReference>
<dbReference type="InterPro" id="IPR000719">
    <property type="entry name" value="Prot_kinase_dom"/>
</dbReference>
<feature type="compositionally biased region" description="Polar residues" evidence="1">
    <location>
        <begin position="1091"/>
        <end position="1105"/>
    </location>
</feature>
<dbReference type="InterPro" id="IPR036465">
    <property type="entry name" value="vWFA_dom_sf"/>
</dbReference>
<dbReference type="PROSITE" id="PS50234">
    <property type="entry name" value="VWFA"/>
    <property type="match status" value="1"/>
</dbReference>
<feature type="region of interest" description="Disordered" evidence="1">
    <location>
        <begin position="655"/>
        <end position="681"/>
    </location>
</feature>
<protein>
    <recommendedName>
        <fullName evidence="6">Protein kinase domain-containing protein</fullName>
    </recommendedName>
</protein>
<feature type="compositionally biased region" description="Basic and acidic residues" evidence="1">
    <location>
        <begin position="671"/>
        <end position="681"/>
    </location>
</feature>
<dbReference type="PANTHER" id="PTHR24359">
    <property type="entry name" value="SERINE/THREONINE-PROTEIN KINASE SBK1"/>
    <property type="match status" value="1"/>
</dbReference>
<feature type="compositionally biased region" description="Polar residues" evidence="1">
    <location>
        <begin position="724"/>
        <end position="733"/>
    </location>
</feature>
<evidence type="ECO:0000313" key="5">
    <source>
        <dbReference type="Proteomes" id="UP001600888"/>
    </source>
</evidence>
<feature type="compositionally biased region" description="Basic and acidic residues" evidence="1">
    <location>
        <begin position="609"/>
        <end position="626"/>
    </location>
</feature>
<reference evidence="4 5" key="1">
    <citation type="submission" date="2024-03" db="EMBL/GenBank/DDBJ databases">
        <title>A high-quality draft genome sequence of Diaporthe vaccinii, a causative agent of upright dieback and viscid rot disease in cranberry plants.</title>
        <authorList>
            <person name="Sarrasin M."/>
            <person name="Lang B.F."/>
            <person name="Burger G."/>
        </authorList>
    </citation>
    <scope>NUCLEOTIDE SEQUENCE [LARGE SCALE GENOMIC DNA]</scope>
    <source>
        <strain evidence="4 5">IS7</strain>
    </source>
</reference>